<dbReference type="OrthoDB" id="7730at10239"/>
<evidence type="ECO:0000256" key="10">
    <source>
        <dbReference type="ARBA" id="ARBA00034740"/>
    </source>
</evidence>
<name>A0A1B1MRE2_9POXV</name>
<evidence type="ECO:0000256" key="2">
    <source>
        <dbReference type="ARBA" id="ARBA00011528"/>
    </source>
</evidence>
<evidence type="ECO:0000313" key="12">
    <source>
        <dbReference type="Proteomes" id="UP000203626"/>
    </source>
</evidence>
<dbReference type="Pfam" id="PF04745">
    <property type="entry name" value="Pox_A8"/>
    <property type="match status" value="1"/>
</dbReference>
<dbReference type="Proteomes" id="UP000203626">
    <property type="component" value="Segment"/>
</dbReference>
<evidence type="ECO:0000256" key="8">
    <source>
        <dbReference type="ARBA" id="ARBA00030145"/>
    </source>
</evidence>
<keyword evidence="4" id="KW-0244">Early protein</keyword>
<protein>
    <recommendedName>
        <fullName evidence="3">Intermediate transcription factor 3 small subunit</fullName>
    </recommendedName>
    <alternativeName>
        <fullName evidence="9">VITF-3 32 kDa subunit</fullName>
    </alternativeName>
    <alternativeName>
        <fullName evidence="8">VITF-3 small subunit</fullName>
    </alternativeName>
</protein>
<accession>A0A1B1MRE2</accession>
<comment type="similarity">
    <text evidence="10">Belongs to the orthopoxvirus OPG134 family.</text>
</comment>
<dbReference type="EMBL" id="KU980965">
    <property type="protein sequence ID" value="ANS71186.1"/>
    <property type="molecule type" value="Genomic_DNA"/>
</dbReference>
<comment type="subunit">
    <text evidence="2">Heterodimer of a 45 kDa (A23R) and a 32 kDa (A8R) subunit to form the virus intermediate transcription factor (VITF)-3.</text>
</comment>
<evidence type="ECO:0000256" key="4">
    <source>
        <dbReference type="ARBA" id="ARBA00022518"/>
    </source>
</evidence>
<evidence type="ECO:0000256" key="6">
    <source>
        <dbReference type="ARBA" id="ARBA00023159"/>
    </source>
</evidence>
<dbReference type="RefSeq" id="YP_009268817.1">
    <property type="nucleotide sequence ID" value="NC_030656.1"/>
</dbReference>
<keyword evidence="5" id="KW-0805">Transcription regulation</keyword>
<evidence type="ECO:0000256" key="1">
    <source>
        <dbReference type="ARBA" id="ARBA00003344"/>
    </source>
</evidence>
<dbReference type="GeneID" id="28340429"/>
<keyword evidence="6" id="KW-0010">Activator</keyword>
<dbReference type="KEGG" id="vg:28340429"/>
<sequence>MYFSTMFKEVPAYQLEADVKIGDINVNVTKSRARENSSYVSKTRRLFPQRSKNDEHKLSLGFFLQRLSFLGYKETAYLFRCVDAVKNVSITKKNNVIIAPYIALITMASKGYKLTETMLQLYFPELYSERSKRFKFSTQIMYIQDKLGYPQSEYFVYSFEEYFSTVALIIRDETDTVFDSRKESSLISSLSEITYRFYLKQLKEDAIQWSVSTGTLITQMINTVLIATYEMLKQAIELNASISCKLAKETPVPFNLLIENKNKFINFINDIKKLESFKVNKKEKDFLMTFFELN</sequence>
<keyword evidence="12" id="KW-1185">Reference proteome</keyword>
<evidence type="ECO:0000313" key="11">
    <source>
        <dbReference type="EMBL" id="ANS71186.1"/>
    </source>
</evidence>
<evidence type="ECO:0000256" key="5">
    <source>
        <dbReference type="ARBA" id="ARBA00023015"/>
    </source>
</evidence>
<reference evidence="11 12" key="1">
    <citation type="journal article" date="2016" name="J. Gen. Virol.">
        <title>Genomic characterization of a novel poxvirus from a flying fox: evidence for a new genus?</title>
        <authorList>
            <person name="O'Dea M.A."/>
            <person name="Tu S.L."/>
            <person name="Pang S."/>
            <person name="De Ridder T."/>
            <person name="Jackson B."/>
            <person name="Upton C."/>
        </authorList>
    </citation>
    <scope>NUCLEOTIDE SEQUENCE [LARGE SCALE GENOMIC DNA]</scope>
    <source>
        <strain evidence="11 12">Australia</strain>
    </source>
</reference>
<evidence type="ECO:0000256" key="7">
    <source>
        <dbReference type="ARBA" id="ARBA00023163"/>
    </source>
</evidence>
<keyword evidence="7" id="KW-0804">Transcription</keyword>
<organism evidence="11 12">
    <name type="scientific">Pteropox virus</name>
    <dbReference type="NCBI Taxonomy" id="1873698"/>
    <lineage>
        <taxon>Viruses</taxon>
        <taxon>Varidnaviria</taxon>
        <taxon>Bamfordvirae</taxon>
        <taxon>Nucleocytoviricota</taxon>
        <taxon>Pokkesviricetes</taxon>
        <taxon>Chitovirales</taxon>
        <taxon>Poxviridae</taxon>
        <taxon>Chordopoxvirinae</taxon>
        <taxon>Pteropopoxvirus</taxon>
        <taxon>Pteropopoxvirus pteropox</taxon>
    </lineage>
</organism>
<proteinExistence type="inferred from homology"/>
<dbReference type="InterPro" id="IPR006834">
    <property type="entry name" value="Pox_A8"/>
</dbReference>
<comment type="function">
    <text evidence="1">Acts with RNA polymerase to initiate transcription from intermediate gene promoters.</text>
</comment>
<evidence type="ECO:0000256" key="9">
    <source>
        <dbReference type="ARBA" id="ARBA00030405"/>
    </source>
</evidence>
<evidence type="ECO:0000256" key="3">
    <source>
        <dbReference type="ARBA" id="ARBA00015634"/>
    </source>
</evidence>
<gene>
    <name evidence="11" type="ORF">PTPV-Aus-102</name>
</gene>